<evidence type="ECO:0000313" key="3">
    <source>
        <dbReference type="EMBL" id="KPJ69966.1"/>
    </source>
</evidence>
<dbReference type="CDD" id="cd03789">
    <property type="entry name" value="GT9_LPS_heptosyltransferase"/>
    <property type="match status" value="1"/>
</dbReference>
<dbReference type="GO" id="GO:0008713">
    <property type="term" value="F:ADP-heptose-lipopolysaccharide heptosyltransferase activity"/>
    <property type="evidence" value="ECO:0007669"/>
    <property type="project" value="TreeGrafter"/>
</dbReference>
<name>A0A0S7Y5F6_UNCSA</name>
<evidence type="ECO:0008006" key="5">
    <source>
        <dbReference type="Google" id="ProtNLM"/>
    </source>
</evidence>
<keyword evidence="1" id="KW-0328">Glycosyltransferase</keyword>
<dbReference type="GO" id="GO:0009244">
    <property type="term" value="P:lipopolysaccharide core region biosynthetic process"/>
    <property type="evidence" value="ECO:0007669"/>
    <property type="project" value="TreeGrafter"/>
</dbReference>
<dbReference type="SUPFAM" id="SSF53756">
    <property type="entry name" value="UDP-Glycosyltransferase/glycogen phosphorylase"/>
    <property type="match status" value="1"/>
</dbReference>
<evidence type="ECO:0000256" key="2">
    <source>
        <dbReference type="ARBA" id="ARBA00022679"/>
    </source>
</evidence>
<dbReference type="EMBL" id="LIZX01000010">
    <property type="protein sequence ID" value="KPJ69966.1"/>
    <property type="molecule type" value="Genomic_DNA"/>
</dbReference>
<dbReference type="InterPro" id="IPR002201">
    <property type="entry name" value="Glyco_trans_9"/>
</dbReference>
<dbReference type="Proteomes" id="UP000051861">
    <property type="component" value="Unassembled WGS sequence"/>
</dbReference>
<dbReference type="Pfam" id="PF01075">
    <property type="entry name" value="Glyco_transf_9"/>
    <property type="match status" value="1"/>
</dbReference>
<dbReference type="Gene3D" id="3.40.50.2000">
    <property type="entry name" value="Glycogen Phosphorylase B"/>
    <property type="match status" value="2"/>
</dbReference>
<proteinExistence type="predicted"/>
<accession>A0A0S7Y5F6</accession>
<dbReference type="GO" id="GO:0005829">
    <property type="term" value="C:cytosol"/>
    <property type="evidence" value="ECO:0007669"/>
    <property type="project" value="TreeGrafter"/>
</dbReference>
<evidence type="ECO:0000313" key="4">
    <source>
        <dbReference type="Proteomes" id="UP000051861"/>
    </source>
</evidence>
<organism evidence="3 4">
    <name type="scientific">candidate division WOR-1 bacterium DG_54_3</name>
    <dbReference type="NCBI Taxonomy" id="1703775"/>
    <lineage>
        <taxon>Bacteria</taxon>
        <taxon>Bacillati</taxon>
        <taxon>Saganbacteria</taxon>
    </lineage>
</organism>
<dbReference type="InterPro" id="IPR051199">
    <property type="entry name" value="LPS_LOS_Heptosyltrfase"/>
</dbReference>
<evidence type="ECO:0000256" key="1">
    <source>
        <dbReference type="ARBA" id="ARBA00022676"/>
    </source>
</evidence>
<dbReference type="AlphaFoldDB" id="A0A0S7Y5F6"/>
<reference evidence="3 4" key="1">
    <citation type="journal article" date="2015" name="Microbiome">
        <title>Genomic resolution of linkages in carbon, nitrogen, and sulfur cycling among widespread estuary sediment bacteria.</title>
        <authorList>
            <person name="Baker B.J."/>
            <person name="Lazar C.S."/>
            <person name="Teske A.P."/>
            <person name="Dick G.J."/>
        </authorList>
    </citation>
    <scope>NUCLEOTIDE SEQUENCE [LARGE SCALE GENOMIC DNA]</scope>
    <source>
        <strain evidence="3">DG_54_3</strain>
    </source>
</reference>
<dbReference type="PANTHER" id="PTHR30160">
    <property type="entry name" value="TETRAACYLDISACCHARIDE 4'-KINASE-RELATED"/>
    <property type="match status" value="1"/>
</dbReference>
<protein>
    <recommendedName>
        <fullName evidence="5">Glycosyltransferase family 9 protein</fullName>
    </recommendedName>
</protein>
<sequence>MNEKILFIRLRLMGDIVFTIPAVHLYKNNYPESEIYYLVEERFREVAEIIPGIKEVITVPDKIGLKEILRFRKNIKKFGFHTAIDFHSGPRSALLSFLSGAKVRIGYRTPNRNWAYNHLVPRRSESQYSHSVHNQSRLLTPLGIDIHEIPPYPEINISKDQVSEYVRDMVGLDKKIVIHVGAKKRFRDWGMENFTSLIKKLNQDKWNIFLIGKGREEEERGKYFKDRFDISDLTGKLTIKEILFMIEHSDVYLGADSGPLQLASLTKTPIVALYGPNIPELSGPYRKEDVKIIQLKLDCIPCRQKSCKFEEIKCMKGIETADVYQAIKSL</sequence>
<keyword evidence="2" id="KW-0808">Transferase</keyword>
<comment type="caution">
    <text evidence="3">The sequence shown here is derived from an EMBL/GenBank/DDBJ whole genome shotgun (WGS) entry which is preliminary data.</text>
</comment>
<gene>
    <name evidence="3" type="ORF">AMJ44_01395</name>
</gene>